<dbReference type="InterPro" id="IPR018114">
    <property type="entry name" value="TRYPSIN_HIS"/>
</dbReference>
<dbReference type="PROSITE" id="PS00134">
    <property type="entry name" value="TRYPSIN_HIS"/>
    <property type="match status" value="1"/>
</dbReference>
<dbReference type="Pfam" id="PF00089">
    <property type="entry name" value="Trypsin"/>
    <property type="match status" value="1"/>
</dbReference>
<dbReference type="InterPro" id="IPR009003">
    <property type="entry name" value="Peptidase_S1_PA"/>
</dbReference>
<dbReference type="SMART" id="SM00020">
    <property type="entry name" value="Tryp_SPc"/>
    <property type="match status" value="1"/>
</dbReference>
<feature type="region of interest" description="Disordered" evidence="1">
    <location>
        <begin position="278"/>
        <end position="403"/>
    </location>
</feature>
<name>A0A1R1XIH6_9FUNG</name>
<feature type="chain" id="PRO_5011960896" evidence="2">
    <location>
        <begin position="17"/>
        <end position="532"/>
    </location>
</feature>
<dbReference type="OrthoDB" id="6380398at2759"/>
<dbReference type="PROSITE" id="PS50240">
    <property type="entry name" value="TRYPSIN_DOM"/>
    <property type="match status" value="1"/>
</dbReference>
<dbReference type="GO" id="GO:0004252">
    <property type="term" value="F:serine-type endopeptidase activity"/>
    <property type="evidence" value="ECO:0007669"/>
    <property type="project" value="InterPro"/>
</dbReference>
<feature type="domain" description="Peptidase S1" evidence="3">
    <location>
        <begin position="28"/>
        <end position="270"/>
    </location>
</feature>
<accession>A0A1R1XIH6</accession>
<keyword evidence="2" id="KW-0732">Signal</keyword>
<comment type="caution">
    <text evidence="4">The sequence shown here is derived from an EMBL/GenBank/DDBJ whole genome shotgun (WGS) entry which is preliminary data.</text>
</comment>
<feature type="compositionally biased region" description="Low complexity" evidence="1">
    <location>
        <begin position="313"/>
        <end position="326"/>
    </location>
</feature>
<proteinExistence type="predicted"/>
<keyword evidence="5" id="KW-1185">Reference proteome</keyword>
<organism evidence="4 5">
    <name type="scientific">Smittium culicis</name>
    <dbReference type="NCBI Taxonomy" id="133412"/>
    <lineage>
        <taxon>Eukaryota</taxon>
        <taxon>Fungi</taxon>
        <taxon>Fungi incertae sedis</taxon>
        <taxon>Zoopagomycota</taxon>
        <taxon>Kickxellomycotina</taxon>
        <taxon>Harpellomycetes</taxon>
        <taxon>Harpellales</taxon>
        <taxon>Legeriomycetaceae</taxon>
        <taxon>Smittium</taxon>
    </lineage>
</organism>
<dbReference type="EMBL" id="LSSN01003066">
    <property type="protein sequence ID" value="OMJ14439.1"/>
    <property type="molecule type" value="Genomic_DNA"/>
</dbReference>
<evidence type="ECO:0000259" key="3">
    <source>
        <dbReference type="PROSITE" id="PS50240"/>
    </source>
</evidence>
<dbReference type="InterPro" id="IPR051333">
    <property type="entry name" value="CLIP_Serine_Protease"/>
</dbReference>
<evidence type="ECO:0000313" key="4">
    <source>
        <dbReference type="EMBL" id="OMJ14439.1"/>
    </source>
</evidence>
<dbReference type="PANTHER" id="PTHR24260">
    <property type="match status" value="1"/>
</dbReference>
<reference evidence="4 5" key="1">
    <citation type="submission" date="2017-01" db="EMBL/GenBank/DDBJ databases">
        <authorList>
            <person name="Mah S.A."/>
            <person name="Swanson W.J."/>
            <person name="Moy G.W."/>
            <person name="Vacquier V.D."/>
        </authorList>
    </citation>
    <scope>NUCLEOTIDE SEQUENCE [LARGE SCALE GENOMIC DNA]</scope>
    <source>
        <strain evidence="4 5">GSMNP</strain>
    </source>
</reference>
<dbReference type="PANTHER" id="PTHR24260:SF145">
    <property type="entry name" value="FI17609P1-RELATED"/>
    <property type="match status" value="1"/>
</dbReference>
<dbReference type="Gene3D" id="2.40.10.10">
    <property type="entry name" value="Trypsin-like serine proteases"/>
    <property type="match status" value="1"/>
</dbReference>
<dbReference type="InterPro" id="IPR001254">
    <property type="entry name" value="Trypsin_dom"/>
</dbReference>
<dbReference type="GO" id="GO:0006508">
    <property type="term" value="P:proteolysis"/>
    <property type="evidence" value="ECO:0007669"/>
    <property type="project" value="InterPro"/>
</dbReference>
<protein>
    <submittedName>
        <fullName evidence="4">Zinc finger protein</fullName>
    </submittedName>
</protein>
<sequence>MKIAAYSLLIFSALSARLPNRDSIAKRIDGGPLAELSEFPYIANIDVYDGSGSTGPGSIVAGCGATVITSRHILTAAHCFHSSMSRVFNASNIVVNYANINFYLFTNTENNVKSYTKHPDFNWGDYRKNDIAIIELKEPVDTSVTSFAKIYDLPIVGGSVATPAGWGDMQMPYPGTLEKMNIMISNSSGCLTKNRDWNGNSGYTICIQPDGTSSLGSGDSGGPLSYLNLPGSPQLGVLSFGDTYENSPGENTQTVGVPKELLLYSTEEILKYNQMIHPQPPAHQLQPPAHQPQPPAHHPQPPAHQPLPPAHYPQPQAHNPQPQSQHPQPPAQHPQPPAHQPQPPAQHPQPPAHQPQPPAYQPQPPAHQPQPPAHQPQPPAHHPQPPAHHPQPPAHHPQPPSHQALHQFCIQNDILVYGENGSVRDCTLERKQCGKNSQGLSTCIDKEPSKNTCDSTTILNYNNGTTENCALSYRTCGKHYSEGFACIDRNDLPPRCILDTMLIVNDRKVRDCAHVGQTCGRTPEGNFDCIDI</sequence>
<feature type="compositionally biased region" description="Pro residues" evidence="1">
    <location>
        <begin position="289"/>
        <end position="312"/>
    </location>
</feature>
<gene>
    <name evidence="4" type="ORF">AYI70_g7868</name>
</gene>
<evidence type="ECO:0000256" key="2">
    <source>
        <dbReference type="SAM" id="SignalP"/>
    </source>
</evidence>
<dbReference type="STRING" id="133412.A0A1R1XIH6"/>
<feature type="signal peptide" evidence="2">
    <location>
        <begin position="1"/>
        <end position="16"/>
    </location>
</feature>
<dbReference type="InterPro" id="IPR043504">
    <property type="entry name" value="Peptidase_S1_PA_chymotrypsin"/>
</dbReference>
<dbReference type="AlphaFoldDB" id="A0A1R1XIH6"/>
<dbReference type="SUPFAM" id="SSF50494">
    <property type="entry name" value="Trypsin-like serine proteases"/>
    <property type="match status" value="1"/>
</dbReference>
<dbReference type="Proteomes" id="UP000187283">
    <property type="component" value="Unassembled WGS sequence"/>
</dbReference>
<evidence type="ECO:0000313" key="5">
    <source>
        <dbReference type="Proteomes" id="UP000187283"/>
    </source>
</evidence>
<evidence type="ECO:0000256" key="1">
    <source>
        <dbReference type="SAM" id="MobiDB-lite"/>
    </source>
</evidence>
<dbReference type="PRINTS" id="PR01217">
    <property type="entry name" value="PRICHEXTENSN"/>
</dbReference>
<feature type="compositionally biased region" description="Pro residues" evidence="1">
    <location>
        <begin position="327"/>
        <end position="400"/>
    </location>
</feature>